<protein>
    <submittedName>
        <fullName evidence="2">Uncharacterized protein LOC107781424</fullName>
    </submittedName>
</protein>
<evidence type="ECO:0000313" key="1">
    <source>
        <dbReference type="Proteomes" id="UP000790787"/>
    </source>
</evidence>
<gene>
    <name evidence="2" type="primary">LOC107781424</name>
</gene>
<dbReference type="RefSeq" id="XP_075096135.1">
    <property type="nucleotide sequence ID" value="XM_075240034.1"/>
</dbReference>
<proteinExistence type="predicted"/>
<keyword evidence="1" id="KW-1185">Reference proteome</keyword>
<accession>A0AC58TFY0</accession>
<organism evidence="1 2">
    <name type="scientific">Nicotiana tabacum</name>
    <name type="common">Common tobacco</name>
    <dbReference type="NCBI Taxonomy" id="4097"/>
    <lineage>
        <taxon>Eukaryota</taxon>
        <taxon>Viridiplantae</taxon>
        <taxon>Streptophyta</taxon>
        <taxon>Embryophyta</taxon>
        <taxon>Tracheophyta</taxon>
        <taxon>Spermatophyta</taxon>
        <taxon>Magnoliopsida</taxon>
        <taxon>eudicotyledons</taxon>
        <taxon>Gunneridae</taxon>
        <taxon>Pentapetalae</taxon>
        <taxon>asterids</taxon>
        <taxon>lamiids</taxon>
        <taxon>Solanales</taxon>
        <taxon>Solanaceae</taxon>
        <taxon>Nicotianoideae</taxon>
        <taxon>Nicotianeae</taxon>
        <taxon>Nicotiana</taxon>
    </lineage>
</organism>
<reference evidence="1" key="1">
    <citation type="journal article" date="2014" name="Nat. Commun.">
        <title>The tobacco genome sequence and its comparison with those of tomato and potato.</title>
        <authorList>
            <person name="Sierro N."/>
            <person name="Battey J.N."/>
            <person name="Ouadi S."/>
            <person name="Bakaher N."/>
            <person name="Bovet L."/>
            <person name="Willig A."/>
            <person name="Goepfert S."/>
            <person name="Peitsch M.C."/>
            <person name="Ivanov N.V."/>
        </authorList>
    </citation>
    <scope>NUCLEOTIDE SEQUENCE [LARGE SCALE GENOMIC DNA]</scope>
</reference>
<dbReference type="Proteomes" id="UP000790787">
    <property type="component" value="Chromosome 20"/>
</dbReference>
<reference evidence="2" key="2">
    <citation type="submission" date="2025-08" db="UniProtKB">
        <authorList>
            <consortium name="RefSeq"/>
        </authorList>
    </citation>
    <scope>IDENTIFICATION</scope>
    <source>
        <tissue evidence="2">Leaf</tissue>
    </source>
</reference>
<evidence type="ECO:0000313" key="2">
    <source>
        <dbReference type="RefSeq" id="XP_075096135.1"/>
    </source>
</evidence>
<name>A0AC58TFY0_TOBAC</name>
<sequence>MIVGGGDDSAINHVKFTTTHKLKRTITHKWFDDFEDSIAFDKFYTDGLSLPHYDALVITLRIADTVVKRIMVDDGSGACIIHPRVLMQMRPKDKIIPRCITLTGFNNAVERTSREISLPVLAGGVTLETIFHVMNQETAYNAIIGRPWIYAMRAVPSSFYQVIKFPTPWGIFSIRGEPHKKEIQRSINEAVSEEVDKLLANGSIRESKYSQWVANVVVVKKKNGKWRMCVDFTDLNKACPKDSFPLPYIDQLIDATARHELLSFLDAYSGYSQIMTAEED</sequence>